<name>A0A644Z5T8_9ZZZZ</name>
<dbReference type="InterPro" id="IPR011990">
    <property type="entry name" value="TPR-like_helical_dom_sf"/>
</dbReference>
<dbReference type="Gene3D" id="3.30.1330.60">
    <property type="entry name" value="OmpA-like domain"/>
    <property type="match status" value="1"/>
</dbReference>
<dbReference type="InterPro" id="IPR019734">
    <property type="entry name" value="TPR_rpt"/>
</dbReference>
<accession>A0A644Z5T8</accession>
<proteinExistence type="predicted"/>
<comment type="caution">
    <text evidence="1">The sequence shown here is derived from an EMBL/GenBank/DDBJ whole genome shotgun (WGS) entry which is preliminary data.</text>
</comment>
<dbReference type="AlphaFoldDB" id="A0A644Z5T8"/>
<dbReference type="InterPro" id="IPR036737">
    <property type="entry name" value="OmpA-like_sf"/>
</dbReference>
<dbReference type="PROSITE" id="PS50005">
    <property type="entry name" value="TPR"/>
    <property type="match status" value="1"/>
</dbReference>
<protein>
    <recommendedName>
        <fullName evidence="2">OmpA-like domain-containing protein</fullName>
    </recommendedName>
</protein>
<dbReference type="PROSITE" id="PS51257">
    <property type="entry name" value="PROKAR_LIPOPROTEIN"/>
    <property type="match status" value="1"/>
</dbReference>
<evidence type="ECO:0008006" key="2">
    <source>
        <dbReference type="Google" id="ProtNLM"/>
    </source>
</evidence>
<sequence length="649" mass="73891">MKALPFILAITIMCACNRSIIKSVRQGIPPGISHANPKHNYGTSRELSEKRDSSVTFTYVTKEGKEIYFSSAVTDSASGEVMASRELDQITITAKANNIAERNGIISLGFIVSVPGLLMDSNWQTEIIPVMGRGLDTIPLPPIILSGTYFKKTQKRGYQRFEKYLESIIPEDAPLLENFANLTDLEKFLERHLPQSLVLSGIKNENLRTPFGVSEQEIISNYLKKKQIERNKRKIAQKEKVFSKYVKTPYTSGARLDSILVNLRNGMDYHYTQEIVANEHSDKIKLWITGRIVNRAGMAAVLPVSETIEYSVSSVSAFTQDIIRYKTKVIEKKSGFCFDSRISFEKGKHTLDSLVPGNKAEIVKIRQILFQVFEGDVFDTDSVVITSSSSPEGSYRSNTKLSSLRAESIKRFLLQEVNSIIKNLPSRLSLVNDKEIVYDWHPNTYDPDKIITRTIAEDWGELYRLIVLDSVIINKNAILQHFEVKDPDRRESLLARHRIDFKHIKENIYPKLRRVTFELKLVRRGMVKDTIHTSEPDSLYSNGVDFLRKREYNKALAVLSDYRDINTAVAHISLGHDHSALEILASLEECAQQQYMIAIVMARQGKEEEAVQHFLRAKGLDPKMAYRGGLDPEISFIINKYNLNRDLFE</sequence>
<dbReference type="SUPFAM" id="SSF48452">
    <property type="entry name" value="TPR-like"/>
    <property type="match status" value="1"/>
</dbReference>
<reference evidence="1" key="1">
    <citation type="submission" date="2019-08" db="EMBL/GenBank/DDBJ databases">
        <authorList>
            <person name="Kucharzyk K."/>
            <person name="Murdoch R.W."/>
            <person name="Higgins S."/>
            <person name="Loffler F."/>
        </authorList>
    </citation>
    <scope>NUCLEOTIDE SEQUENCE</scope>
</reference>
<gene>
    <name evidence="1" type="ORF">SDC9_80674</name>
</gene>
<organism evidence="1">
    <name type="scientific">bioreactor metagenome</name>
    <dbReference type="NCBI Taxonomy" id="1076179"/>
    <lineage>
        <taxon>unclassified sequences</taxon>
        <taxon>metagenomes</taxon>
        <taxon>ecological metagenomes</taxon>
    </lineage>
</organism>
<evidence type="ECO:0000313" key="1">
    <source>
        <dbReference type="EMBL" id="MPM34093.1"/>
    </source>
</evidence>
<dbReference type="EMBL" id="VSSQ01006867">
    <property type="protein sequence ID" value="MPM34093.1"/>
    <property type="molecule type" value="Genomic_DNA"/>
</dbReference>